<protein>
    <submittedName>
        <fullName evidence="1">Uncharacterized protein</fullName>
    </submittedName>
</protein>
<dbReference type="RefSeq" id="WP_121391442.1">
    <property type="nucleotide sequence ID" value="NZ_RCDD01000002.1"/>
</dbReference>
<accession>A0A421B2Y8</accession>
<organism evidence="1 2">
    <name type="scientific">Actinokineospora cianjurensis</name>
    <dbReference type="NCBI Taxonomy" id="585224"/>
    <lineage>
        <taxon>Bacteria</taxon>
        <taxon>Bacillati</taxon>
        <taxon>Actinomycetota</taxon>
        <taxon>Actinomycetes</taxon>
        <taxon>Pseudonocardiales</taxon>
        <taxon>Pseudonocardiaceae</taxon>
        <taxon>Actinokineospora</taxon>
    </lineage>
</organism>
<keyword evidence="2" id="KW-1185">Reference proteome</keyword>
<name>A0A421B2Y8_9PSEU</name>
<evidence type="ECO:0000313" key="1">
    <source>
        <dbReference type="EMBL" id="RLK58695.1"/>
    </source>
</evidence>
<evidence type="ECO:0000313" key="2">
    <source>
        <dbReference type="Proteomes" id="UP000282454"/>
    </source>
</evidence>
<gene>
    <name evidence="1" type="ORF">CLV68_3168</name>
</gene>
<dbReference type="Proteomes" id="UP000282454">
    <property type="component" value="Unassembled WGS sequence"/>
</dbReference>
<dbReference type="EMBL" id="RCDD01000002">
    <property type="protein sequence ID" value="RLK58695.1"/>
    <property type="molecule type" value="Genomic_DNA"/>
</dbReference>
<dbReference type="AlphaFoldDB" id="A0A421B2Y8"/>
<sequence length="70" mass="8009">MINYLDTIGRQVNDASLAKLQQLDTALDLELLYNAEDRMLNVSIRSGRGSKRVRGARDTLLTRKRWPPHS</sequence>
<reference evidence="1 2" key="1">
    <citation type="submission" date="2018-10" db="EMBL/GenBank/DDBJ databases">
        <title>Genomic Encyclopedia of Archaeal and Bacterial Type Strains, Phase II (KMG-II): from individual species to whole genera.</title>
        <authorList>
            <person name="Goeker M."/>
        </authorList>
    </citation>
    <scope>NUCLEOTIDE SEQUENCE [LARGE SCALE GENOMIC DNA]</scope>
    <source>
        <strain evidence="1 2">DSM 45657</strain>
    </source>
</reference>
<comment type="caution">
    <text evidence="1">The sequence shown here is derived from an EMBL/GenBank/DDBJ whole genome shotgun (WGS) entry which is preliminary data.</text>
</comment>
<proteinExistence type="predicted"/>